<evidence type="ECO:0000256" key="1">
    <source>
        <dbReference type="SAM" id="MobiDB-lite"/>
    </source>
</evidence>
<feature type="region of interest" description="Disordered" evidence="1">
    <location>
        <begin position="1"/>
        <end position="24"/>
    </location>
</feature>
<organism evidence="2 3">
    <name type="scientific">Agaricus bisporus var. burnettii</name>
    <dbReference type="NCBI Taxonomy" id="192524"/>
    <lineage>
        <taxon>Eukaryota</taxon>
        <taxon>Fungi</taxon>
        <taxon>Dikarya</taxon>
        <taxon>Basidiomycota</taxon>
        <taxon>Agaricomycotina</taxon>
        <taxon>Agaricomycetes</taxon>
        <taxon>Agaricomycetidae</taxon>
        <taxon>Agaricales</taxon>
        <taxon>Agaricineae</taxon>
        <taxon>Agaricaceae</taxon>
        <taxon>Agaricus</taxon>
    </lineage>
</organism>
<feature type="compositionally biased region" description="Pro residues" evidence="1">
    <location>
        <begin position="13"/>
        <end position="22"/>
    </location>
</feature>
<proteinExistence type="predicted"/>
<sequence length="96" mass="10457">MYPAPNISSSPPSHAPPLPPRSPLFNHIQPARITPYLAQLNQPAFILPCTRPESHTVSKRPHDKIKRTAPYPVHVHKGLSFIVPSGSPACSDGAYC</sequence>
<protein>
    <submittedName>
        <fullName evidence="2">Uncharacterized protein</fullName>
    </submittedName>
</protein>
<name>A0A8H7KJY7_AGABI</name>
<evidence type="ECO:0000313" key="3">
    <source>
        <dbReference type="Proteomes" id="UP000629468"/>
    </source>
</evidence>
<accession>A0A8H7KJY7</accession>
<dbReference type="Proteomes" id="UP000629468">
    <property type="component" value="Unassembled WGS sequence"/>
</dbReference>
<dbReference type="AlphaFoldDB" id="A0A8H7KJY7"/>
<feature type="compositionally biased region" description="Low complexity" evidence="1">
    <location>
        <begin position="1"/>
        <end position="12"/>
    </location>
</feature>
<dbReference type="EMBL" id="JABXXO010000003">
    <property type="protein sequence ID" value="KAF7783044.1"/>
    <property type="molecule type" value="Genomic_DNA"/>
</dbReference>
<evidence type="ECO:0000313" key="2">
    <source>
        <dbReference type="EMBL" id="KAF7783044.1"/>
    </source>
</evidence>
<reference evidence="2 3" key="1">
    <citation type="journal article" name="Sci. Rep.">
        <title>Telomere-to-telomere assembled and centromere annotated genomes of the two main subspecies of the button mushroom Agaricus bisporus reveal especially polymorphic chromosome ends.</title>
        <authorList>
            <person name="Sonnenberg A.S.M."/>
            <person name="Sedaghat-Telgerd N."/>
            <person name="Lavrijssen B."/>
            <person name="Ohm R.A."/>
            <person name="Hendrickx P.M."/>
            <person name="Scholtmeijer K."/>
            <person name="Baars J.J.P."/>
            <person name="van Peer A."/>
        </authorList>
    </citation>
    <scope>NUCLEOTIDE SEQUENCE [LARGE SCALE GENOMIC DNA]</scope>
    <source>
        <strain evidence="2 3">H119_p4</strain>
    </source>
</reference>
<comment type="caution">
    <text evidence="2">The sequence shown here is derived from an EMBL/GenBank/DDBJ whole genome shotgun (WGS) entry which is preliminary data.</text>
</comment>
<gene>
    <name evidence="2" type="ORF">Agabi119p4_2420</name>
</gene>